<dbReference type="AlphaFoldDB" id="A0A428N184"/>
<evidence type="ECO:0000313" key="3">
    <source>
        <dbReference type="Proteomes" id="UP000275076"/>
    </source>
</evidence>
<evidence type="ECO:0000256" key="1">
    <source>
        <dbReference type="SAM" id="MobiDB-lite"/>
    </source>
</evidence>
<dbReference type="Gene3D" id="1.20.120.490">
    <property type="entry name" value="Hypothetical protein TM1646-like domain"/>
    <property type="match status" value="1"/>
</dbReference>
<feature type="region of interest" description="Disordered" evidence="1">
    <location>
        <begin position="1"/>
        <end position="25"/>
    </location>
</feature>
<reference evidence="2 3" key="1">
    <citation type="submission" date="2018-10" db="EMBL/GenBank/DDBJ databases">
        <title>Draft genome sequence of Bacillus salarius IM0101, isolated from a hypersaline soil in Inner Mongolia, China.</title>
        <authorList>
            <person name="Yamprayoonswat W."/>
            <person name="Boonvisut S."/>
            <person name="Jumpathong W."/>
            <person name="Sittihan S."/>
            <person name="Ruangsuj P."/>
            <person name="Wanthongcharoen S."/>
            <person name="Thongpramul N."/>
            <person name="Pimmason S."/>
            <person name="Yu B."/>
            <person name="Yasawong M."/>
        </authorList>
    </citation>
    <scope>NUCLEOTIDE SEQUENCE [LARGE SCALE GENOMIC DNA]</scope>
    <source>
        <strain evidence="2 3">IM0101</strain>
    </source>
</reference>
<feature type="compositionally biased region" description="Polar residues" evidence="1">
    <location>
        <begin position="1"/>
        <end position="24"/>
    </location>
</feature>
<name>A0A428N184_9BACI</name>
<protein>
    <submittedName>
        <fullName evidence="2">DUF327 family protein</fullName>
    </submittedName>
</protein>
<dbReference type="InterPro" id="IPR005585">
    <property type="entry name" value="DUF327"/>
</dbReference>
<dbReference type="InterPro" id="IPR024042">
    <property type="entry name" value="TM1646-like_dom_sf"/>
</dbReference>
<dbReference type="Proteomes" id="UP000275076">
    <property type="component" value="Unassembled WGS sequence"/>
</dbReference>
<dbReference type="Pfam" id="PF03885">
    <property type="entry name" value="DUF327"/>
    <property type="match status" value="1"/>
</dbReference>
<dbReference type="SUPFAM" id="SSF158397">
    <property type="entry name" value="TM1646-like"/>
    <property type="match status" value="1"/>
</dbReference>
<evidence type="ECO:0000313" key="2">
    <source>
        <dbReference type="EMBL" id="RSL32087.1"/>
    </source>
</evidence>
<organism evidence="2 3">
    <name type="scientific">Salibacterium salarium</name>
    <dbReference type="NCBI Taxonomy" id="284579"/>
    <lineage>
        <taxon>Bacteria</taxon>
        <taxon>Bacillati</taxon>
        <taxon>Bacillota</taxon>
        <taxon>Bacilli</taxon>
        <taxon>Bacillales</taxon>
        <taxon>Bacillaceae</taxon>
    </lineage>
</organism>
<dbReference type="OrthoDB" id="1680946at2"/>
<accession>A0A428N184</accession>
<keyword evidence="3" id="KW-1185">Reference proteome</keyword>
<gene>
    <name evidence="2" type="ORF">D7Z54_17605</name>
</gene>
<proteinExistence type="predicted"/>
<dbReference type="EMBL" id="RBVX01000018">
    <property type="protein sequence ID" value="RSL32087.1"/>
    <property type="molecule type" value="Genomic_DNA"/>
</dbReference>
<sequence length="146" mass="16894">MDIQKVMQTGTTPPSPKSKGTSEASVKFTEVMDQRRQEKTHERFTKMMEQIDDQGKVLSESRSVEELRKYKQLVKDFMKEAVDNGLNLEEKRGFNRRGRTKMYKVVEEVDQKLMDLTNSVVDDQKSGLDILDQVGEIRGMLVNLYT</sequence>
<comment type="caution">
    <text evidence="2">The sequence shown here is derived from an EMBL/GenBank/DDBJ whole genome shotgun (WGS) entry which is preliminary data.</text>
</comment>